<organism evidence="1">
    <name type="scientific">marine sediment metagenome</name>
    <dbReference type="NCBI Taxonomy" id="412755"/>
    <lineage>
        <taxon>unclassified sequences</taxon>
        <taxon>metagenomes</taxon>
        <taxon>ecological metagenomes</taxon>
    </lineage>
</organism>
<dbReference type="InterPro" id="IPR036188">
    <property type="entry name" value="FAD/NAD-bd_sf"/>
</dbReference>
<proteinExistence type="predicted"/>
<reference evidence="1" key="1">
    <citation type="journal article" date="2014" name="Front. Microbiol.">
        <title>High frequency of phylogenetically diverse reductive dehalogenase-homologous genes in deep subseafloor sedimentary metagenomes.</title>
        <authorList>
            <person name="Kawai M."/>
            <person name="Futagami T."/>
            <person name="Toyoda A."/>
            <person name="Takaki Y."/>
            <person name="Nishi S."/>
            <person name="Hori S."/>
            <person name="Arai W."/>
            <person name="Tsubouchi T."/>
            <person name="Morono Y."/>
            <person name="Uchiyama I."/>
            <person name="Ito T."/>
            <person name="Fujiyama A."/>
            <person name="Inagaki F."/>
            <person name="Takami H."/>
        </authorList>
    </citation>
    <scope>NUCLEOTIDE SEQUENCE</scope>
    <source>
        <strain evidence="1">Expedition CK06-06</strain>
    </source>
</reference>
<name>X1VGW7_9ZZZZ</name>
<protein>
    <submittedName>
        <fullName evidence="1">Uncharacterized protein</fullName>
    </submittedName>
</protein>
<dbReference type="Gene3D" id="3.50.50.60">
    <property type="entry name" value="FAD/NAD(P)-binding domain"/>
    <property type="match status" value="1"/>
</dbReference>
<accession>X1VGW7</accession>
<dbReference type="EMBL" id="BARW01037712">
    <property type="protein sequence ID" value="GAJ17552.1"/>
    <property type="molecule type" value="Genomic_DNA"/>
</dbReference>
<feature type="non-terminal residue" evidence="1">
    <location>
        <position position="50"/>
    </location>
</feature>
<evidence type="ECO:0000313" key="1">
    <source>
        <dbReference type="EMBL" id="GAJ17552.1"/>
    </source>
</evidence>
<sequence length="50" mass="5161">MSIDNSTLREGKNYAYAKEAARNIPIREDVDVLVVGGGLAGVSAAVAAAR</sequence>
<comment type="caution">
    <text evidence="1">The sequence shown here is derived from an EMBL/GenBank/DDBJ whole genome shotgun (WGS) entry which is preliminary data.</text>
</comment>
<dbReference type="SUPFAM" id="SSF51905">
    <property type="entry name" value="FAD/NAD(P)-binding domain"/>
    <property type="match status" value="1"/>
</dbReference>
<gene>
    <name evidence="1" type="ORF">S12H4_58137</name>
</gene>
<dbReference type="AlphaFoldDB" id="X1VGW7"/>